<feature type="compositionally biased region" description="Basic and acidic residues" evidence="2">
    <location>
        <begin position="66"/>
        <end position="84"/>
    </location>
</feature>
<evidence type="ECO:0000313" key="4">
    <source>
        <dbReference type="EMBL" id="KAK0416921.1"/>
    </source>
</evidence>
<accession>A0AA39I4P3</accession>
<dbReference type="PRINTS" id="PR00149">
    <property type="entry name" value="FUMRATELYASE"/>
</dbReference>
<evidence type="ECO:0000313" key="5">
    <source>
        <dbReference type="Proteomes" id="UP001175271"/>
    </source>
</evidence>
<evidence type="ECO:0000256" key="2">
    <source>
        <dbReference type="SAM" id="MobiDB-lite"/>
    </source>
</evidence>
<keyword evidence="1" id="KW-0456">Lyase</keyword>
<dbReference type="AlphaFoldDB" id="A0AA39I4P3"/>
<dbReference type="PROSITE" id="PS00163">
    <property type="entry name" value="FUMARATE_LYASES"/>
    <property type="match status" value="1"/>
</dbReference>
<dbReference type="GO" id="GO:0070626">
    <property type="term" value="F:(S)-2-(5-amino-1-(5-phospho-D-ribosyl)imidazole-4-carboxamido) succinate lyase (fumarate-forming) activity"/>
    <property type="evidence" value="ECO:0007669"/>
    <property type="project" value="TreeGrafter"/>
</dbReference>
<feature type="compositionally biased region" description="Polar residues" evidence="2">
    <location>
        <begin position="55"/>
        <end position="65"/>
    </location>
</feature>
<dbReference type="SUPFAM" id="SSF48557">
    <property type="entry name" value="L-aspartase-like"/>
    <property type="match status" value="1"/>
</dbReference>
<feature type="compositionally biased region" description="Polar residues" evidence="2">
    <location>
        <begin position="233"/>
        <end position="257"/>
    </location>
</feature>
<dbReference type="NCBIfam" id="TIGR00928">
    <property type="entry name" value="purB"/>
    <property type="match status" value="1"/>
</dbReference>
<dbReference type="Proteomes" id="UP001175271">
    <property type="component" value="Unassembled WGS sequence"/>
</dbReference>
<dbReference type="InterPro" id="IPR004769">
    <property type="entry name" value="Pur_lyase"/>
</dbReference>
<dbReference type="Pfam" id="PF00206">
    <property type="entry name" value="Lyase_1"/>
    <property type="match status" value="1"/>
</dbReference>
<sequence>MSLDCSPSPSRHSLPRIDWENPKVNEIVDLVRRGEVSTRAAAKKLSGLLQRKVSHTTMQRRANISSDEKRFSKKPESPLREQSDDSVRLFEPVLGLSMSNSSNERMDPFVDKQWLEENNGCESYRITSSPAGGPSILEVWISQNLLRRYRASGCRDNVTHYRCATCDALNFDATQAGRTISVKDGRVVGFLCPKHDVRCLPLEAANHAPRLRYGNEKDASKRKRPYPGDTESELSVPSDSPHYSVSPDINEQGSSNPKVRRARTAIDWDSEEVRAILIAVKKEEITMRQAAEKLSVAHTTLHRKLRNVVVTQNEQVEGIDRNGNEHMAEGMVDFDGDISFASIRTLQNSQILAALQEVVGGIGSLRDELAGIRGALTDLRDISEMASEDSYESVLKSRYTRNSPLLTILSETKKTQTWRQLWIWLAEAEKELGLKQVTDTAIAEMTTNRDVIDWKTIRDEERRLKHDVMAHNHSFGKICPTAAGIIHLGATSCFVQDNADLIIQRDSIDHLLCGMATCIDRLARFAQRTVDVVTVGRTHYQTASLVTVGKRAVLWAQELVMAFEALKNFRDNMRFRGIKGATGTQDSFLTLFDGDEDKVEQLDELVMKKAGFGKRFLITGQTYSRQQDAHLLFALGAFSAAAKKICLDIRVLQAFGELLEPFEEHQIGSSAMPYKKNPMKSERVCSLFHRLVQAPNEALLTLADQGLERTLDDSANRRLNLPDSFLLTESMLRTLQNIFEGLSVQEENVARIVHDELPFLALEKAMMWLTESGVDRQQAHAKIREAALSAKEQQRTRCVSIHDTLKDPFFDPVRDRVVAIASNPIEFTGRCRSQVQDYLKNELYPAIEAYLDKNAANVALDV</sequence>
<keyword evidence="5" id="KW-1185">Reference proteome</keyword>
<dbReference type="Pfam" id="PF23674">
    <property type="entry name" value="RYYR-CCHC"/>
    <property type="match status" value="1"/>
</dbReference>
<comment type="caution">
    <text evidence="4">The sequence shown here is derived from an EMBL/GenBank/DDBJ whole genome shotgun (WGS) entry which is preliminary data.</text>
</comment>
<feature type="region of interest" description="Disordered" evidence="2">
    <location>
        <begin position="52"/>
        <end position="84"/>
    </location>
</feature>
<dbReference type="GO" id="GO:0005829">
    <property type="term" value="C:cytosol"/>
    <property type="evidence" value="ECO:0007669"/>
    <property type="project" value="TreeGrafter"/>
</dbReference>
<dbReference type="PANTHER" id="PTHR43172:SF1">
    <property type="entry name" value="ADENYLOSUCCINATE LYASE"/>
    <property type="match status" value="1"/>
</dbReference>
<dbReference type="GO" id="GO:0004018">
    <property type="term" value="F:N6-(1,2-dicarboxyethyl)AMP AMP-lyase (fumarate-forming) activity"/>
    <property type="evidence" value="ECO:0007669"/>
    <property type="project" value="InterPro"/>
</dbReference>
<dbReference type="GO" id="GO:0044208">
    <property type="term" value="P:'de novo' AMP biosynthetic process"/>
    <property type="evidence" value="ECO:0007669"/>
    <property type="project" value="TreeGrafter"/>
</dbReference>
<feature type="domain" description="Adenylosuccinate lyase C-terminal" evidence="3">
    <location>
        <begin position="757"/>
        <end position="839"/>
    </location>
</feature>
<dbReference type="InterPro" id="IPR008948">
    <property type="entry name" value="L-Aspartase-like"/>
</dbReference>
<gene>
    <name evidence="4" type="ORF">QR680_012751</name>
</gene>
<dbReference type="InterPro" id="IPR057001">
    <property type="entry name" value="RYYR-CCHC"/>
</dbReference>
<dbReference type="CDD" id="cd03302">
    <property type="entry name" value="Adenylsuccinate_lyase_2"/>
    <property type="match status" value="1"/>
</dbReference>
<organism evidence="4 5">
    <name type="scientific">Steinernema hermaphroditum</name>
    <dbReference type="NCBI Taxonomy" id="289476"/>
    <lineage>
        <taxon>Eukaryota</taxon>
        <taxon>Metazoa</taxon>
        <taxon>Ecdysozoa</taxon>
        <taxon>Nematoda</taxon>
        <taxon>Chromadorea</taxon>
        <taxon>Rhabditida</taxon>
        <taxon>Tylenchina</taxon>
        <taxon>Panagrolaimomorpha</taxon>
        <taxon>Strongyloidoidea</taxon>
        <taxon>Steinernematidae</taxon>
        <taxon>Steinernema</taxon>
    </lineage>
</organism>
<dbReference type="InterPro" id="IPR020557">
    <property type="entry name" value="Fumarate_lyase_CS"/>
</dbReference>
<dbReference type="InterPro" id="IPR022761">
    <property type="entry name" value="Fumarate_lyase_N"/>
</dbReference>
<dbReference type="InterPro" id="IPR000362">
    <property type="entry name" value="Fumarate_lyase_fam"/>
</dbReference>
<dbReference type="Gene3D" id="1.10.40.30">
    <property type="entry name" value="Fumarase/aspartase (C-terminal domain)"/>
    <property type="match status" value="1"/>
</dbReference>
<dbReference type="InterPro" id="IPR019468">
    <property type="entry name" value="AdenyloSucc_lyase_C"/>
</dbReference>
<name>A0AA39I4P3_9BILA</name>
<evidence type="ECO:0000259" key="3">
    <source>
        <dbReference type="SMART" id="SM00998"/>
    </source>
</evidence>
<dbReference type="Gene3D" id="1.20.200.10">
    <property type="entry name" value="Fumarase/aspartase (Central domain)"/>
    <property type="match status" value="1"/>
</dbReference>
<dbReference type="EMBL" id="JAUCMV010000002">
    <property type="protein sequence ID" value="KAK0416921.1"/>
    <property type="molecule type" value="Genomic_DNA"/>
</dbReference>
<dbReference type="SMART" id="SM00998">
    <property type="entry name" value="ADSL_C"/>
    <property type="match status" value="1"/>
</dbReference>
<feature type="region of interest" description="Disordered" evidence="2">
    <location>
        <begin position="211"/>
        <end position="260"/>
    </location>
</feature>
<dbReference type="PANTHER" id="PTHR43172">
    <property type="entry name" value="ADENYLOSUCCINATE LYASE"/>
    <property type="match status" value="1"/>
</dbReference>
<dbReference type="Gene3D" id="1.10.275.60">
    <property type="match status" value="1"/>
</dbReference>
<reference evidence="4" key="1">
    <citation type="submission" date="2023-06" db="EMBL/GenBank/DDBJ databases">
        <title>Genomic analysis of the entomopathogenic nematode Steinernema hermaphroditum.</title>
        <authorList>
            <person name="Schwarz E.M."/>
            <person name="Heppert J.K."/>
            <person name="Baniya A."/>
            <person name="Schwartz H.T."/>
            <person name="Tan C.-H."/>
            <person name="Antoshechkin I."/>
            <person name="Sternberg P.W."/>
            <person name="Goodrich-Blair H."/>
            <person name="Dillman A.R."/>
        </authorList>
    </citation>
    <scope>NUCLEOTIDE SEQUENCE</scope>
    <source>
        <strain evidence="4">PS9179</strain>
        <tissue evidence="4">Whole animal</tissue>
    </source>
</reference>
<proteinExistence type="predicted"/>
<evidence type="ECO:0000256" key="1">
    <source>
        <dbReference type="ARBA" id="ARBA00023239"/>
    </source>
</evidence>
<protein>
    <recommendedName>
        <fullName evidence="3">Adenylosuccinate lyase C-terminal domain-containing protein</fullName>
    </recommendedName>
</protein>